<accession>A0AAJ2LJA6</accession>
<evidence type="ECO:0000313" key="2">
    <source>
        <dbReference type="EMBL" id="MDR9774120.1"/>
    </source>
</evidence>
<evidence type="ECO:0000259" key="1">
    <source>
        <dbReference type="Pfam" id="PF03869"/>
    </source>
</evidence>
<keyword evidence="2" id="KW-0238">DNA-binding</keyword>
<organism evidence="2 3">
    <name type="scientific">Rhizobium hidalgonense</name>
    <dbReference type="NCBI Taxonomy" id="1538159"/>
    <lineage>
        <taxon>Bacteria</taxon>
        <taxon>Pseudomonadati</taxon>
        <taxon>Pseudomonadota</taxon>
        <taxon>Alphaproteobacteria</taxon>
        <taxon>Hyphomicrobiales</taxon>
        <taxon>Rhizobiaceae</taxon>
        <taxon>Rhizobium/Agrobacterium group</taxon>
        <taxon>Rhizobium</taxon>
    </lineage>
</organism>
<protein>
    <submittedName>
        <fullName evidence="2">Arc family DNA-binding protein</fullName>
    </submittedName>
</protein>
<dbReference type="AlphaFoldDB" id="A0AAJ2LJA6"/>
<dbReference type="Proteomes" id="UP001268610">
    <property type="component" value="Unassembled WGS sequence"/>
</dbReference>
<reference evidence="2" key="1">
    <citation type="submission" date="2023-04" db="EMBL/GenBank/DDBJ databases">
        <title>Genomic characterization of faba bean (Vicia faba) microsymbionts in Mexican soils.</title>
        <authorList>
            <person name="Rivera Orduna F.N."/>
            <person name="Guevara-Luna J."/>
            <person name="Yan J."/>
            <person name="Arroyo-Herrera I."/>
            <person name="Li Y."/>
            <person name="Vasquez-Murrieta M.S."/>
            <person name="Wang E.T."/>
        </authorList>
    </citation>
    <scope>NUCLEOTIDE SEQUENCE</scope>
    <source>
        <strain evidence="2">CH26</strain>
    </source>
</reference>
<proteinExistence type="predicted"/>
<dbReference type="InterPro" id="IPR005569">
    <property type="entry name" value="Arc_DNA-bd_dom"/>
</dbReference>
<evidence type="ECO:0000313" key="3">
    <source>
        <dbReference type="Proteomes" id="UP001268610"/>
    </source>
</evidence>
<dbReference type="GO" id="GO:0006355">
    <property type="term" value="P:regulation of DNA-templated transcription"/>
    <property type="evidence" value="ECO:0007669"/>
    <property type="project" value="InterPro"/>
</dbReference>
<gene>
    <name evidence="2" type="ORF">RJJ65_15900</name>
</gene>
<sequence>MKKIAQPQEKYVLRLPDGMRDRLKAAANLSGRSMNAEFVHRVEQSFAQSGDATVRTVIREMLGIIVEERAALREELRTRLAAEIAARPNDSPIDIINEILDSSHDRKMDLERYGASVKNLRKIAEYMQEPEEKDGADK</sequence>
<dbReference type="InterPro" id="IPR013321">
    <property type="entry name" value="Arc_rbn_hlx_hlx"/>
</dbReference>
<name>A0AAJ2LJA6_9HYPH</name>
<dbReference type="RefSeq" id="WP_310856910.1">
    <property type="nucleotide sequence ID" value="NZ_JAVLSD010000008.1"/>
</dbReference>
<dbReference type="EMBL" id="JAVLSF010000008">
    <property type="protein sequence ID" value="MDR9774120.1"/>
    <property type="molecule type" value="Genomic_DNA"/>
</dbReference>
<dbReference type="InterPro" id="IPR010985">
    <property type="entry name" value="Ribbon_hlx_hlx"/>
</dbReference>
<dbReference type="Pfam" id="PF03869">
    <property type="entry name" value="Arc"/>
    <property type="match status" value="1"/>
</dbReference>
<feature type="domain" description="Arc-like DNA binding" evidence="1">
    <location>
        <begin position="8"/>
        <end position="50"/>
    </location>
</feature>
<dbReference type="Gene3D" id="1.10.1220.10">
    <property type="entry name" value="Met repressor-like"/>
    <property type="match status" value="1"/>
</dbReference>
<dbReference type="SUPFAM" id="SSF47598">
    <property type="entry name" value="Ribbon-helix-helix"/>
    <property type="match status" value="1"/>
</dbReference>
<comment type="caution">
    <text evidence="2">The sequence shown here is derived from an EMBL/GenBank/DDBJ whole genome shotgun (WGS) entry which is preliminary data.</text>
</comment>
<dbReference type="GO" id="GO:0003677">
    <property type="term" value="F:DNA binding"/>
    <property type="evidence" value="ECO:0007669"/>
    <property type="project" value="UniProtKB-KW"/>
</dbReference>